<gene>
    <name evidence="2" type="ORF">OCU04_009594</name>
</gene>
<keyword evidence="3" id="KW-1185">Reference proteome</keyword>
<reference evidence="2" key="1">
    <citation type="submission" date="2022-11" db="EMBL/GenBank/DDBJ databases">
        <title>Genome Resource of Sclerotinia nivalis Strain SnTB1, a Plant Pathogen Isolated from American Ginseng.</title>
        <authorList>
            <person name="Fan S."/>
        </authorList>
    </citation>
    <scope>NUCLEOTIDE SEQUENCE</scope>
    <source>
        <strain evidence="2">SnTB1</strain>
    </source>
</reference>
<dbReference type="AlphaFoldDB" id="A0A9X0DGP1"/>
<evidence type="ECO:0008006" key="4">
    <source>
        <dbReference type="Google" id="ProtNLM"/>
    </source>
</evidence>
<sequence length="299" mass="32852">MVNNPSTVIHCKREPPNHNLHTYKFIPPKMATLTKHDLDVLEKIKDPESGPSNPLLIDDSLPKDPHITDLSTYQGITQRERDIILSMQDVELQIAGLKPVAELSPLSQYQSCVQSLNDLIGEYPNYASARNNRAQALRRIYGDLMLVKISSAKGPVADVNVPLDTEASEATIKLASFNALSDLDRAISLLAPNTPWASISPQAAKTLSQALTQRGALYHLSAKQLSSDTEASVRVDERRREARWKTIDFEEAASRDFMTGGRYGNEIAKALAVSANPTAKLCGDMVRQAMKREMGGGES</sequence>
<dbReference type="Proteomes" id="UP001152300">
    <property type="component" value="Unassembled WGS sequence"/>
</dbReference>
<name>A0A9X0DGP1_9HELO</name>
<protein>
    <recommendedName>
        <fullName evidence="4">Tetratricopeptide repeat protein 36</fullName>
    </recommendedName>
</protein>
<evidence type="ECO:0000313" key="3">
    <source>
        <dbReference type="Proteomes" id="UP001152300"/>
    </source>
</evidence>
<dbReference type="GO" id="GO:0006570">
    <property type="term" value="P:tyrosine metabolic process"/>
    <property type="evidence" value="ECO:0007669"/>
    <property type="project" value="TreeGrafter"/>
</dbReference>
<evidence type="ECO:0000256" key="1">
    <source>
        <dbReference type="ARBA" id="ARBA00006995"/>
    </source>
</evidence>
<dbReference type="EMBL" id="JAPEIS010000011">
    <property type="protein sequence ID" value="KAJ8061800.1"/>
    <property type="molecule type" value="Genomic_DNA"/>
</dbReference>
<accession>A0A9X0DGP1</accession>
<comment type="caution">
    <text evidence="2">The sequence shown here is derived from an EMBL/GenBank/DDBJ whole genome shotgun (WGS) entry which is preliminary data.</text>
</comment>
<evidence type="ECO:0000313" key="2">
    <source>
        <dbReference type="EMBL" id="KAJ8061800.1"/>
    </source>
</evidence>
<comment type="similarity">
    <text evidence="1">Belongs to the TTC36 family.</text>
</comment>
<dbReference type="PANTHER" id="PTHR21405">
    <property type="entry name" value="CDNA SEQUENCE BC021608"/>
    <property type="match status" value="1"/>
</dbReference>
<dbReference type="InterPro" id="IPR038906">
    <property type="entry name" value="TTC36"/>
</dbReference>
<dbReference type="PANTHER" id="PTHR21405:SF0">
    <property type="entry name" value="TETRATRICOPEPTIDE REPEAT PROTEIN 36"/>
    <property type="match status" value="1"/>
</dbReference>
<dbReference type="OrthoDB" id="539634at2759"/>
<proteinExistence type="inferred from homology"/>
<organism evidence="2 3">
    <name type="scientific">Sclerotinia nivalis</name>
    <dbReference type="NCBI Taxonomy" id="352851"/>
    <lineage>
        <taxon>Eukaryota</taxon>
        <taxon>Fungi</taxon>
        <taxon>Dikarya</taxon>
        <taxon>Ascomycota</taxon>
        <taxon>Pezizomycotina</taxon>
        <taxon>Leotiomycetes</taxon>
        <taxon>Helotiales</taxon>
        <taxon>Sclerotiniaceae</taxon>
        <taxon>Sclerotinia</taxon>
    </lineage>
</organism>